<evidence type="ECO:0000256" key="2">
    <source>
        <dbReference type="SAM" id="Phobius"/>
    </source>
</evidence>
<accession>A0ABS0CRT3</accession>
<dbReference type="EMBL" id="JADLQX010000010">
    <property type="protein sequence ID" value="MBF6299006.1"/>
    <property type="molecule type" value="Genomic_DNA"/>
</dbReference>
<reference evidence="3 4" key="1">
    <citation type="submission" date="2020-10" db="EMBL/GenBank/DDBJ databases">
        <title>Identification of Nocardia species via Next-generation sequencing and recognition of intraspecies genetic diversity.</title>
        <authorList>
            <person name="Li P."/>
            <person name="Li P."/>
            <person name="Lu B."/>
        </authorList>
    </citation>
    <scope>NUCLEOTIDE SEQUENCE [LARGE SCALE GENOMIC DNA]</scope>
    <source>
        <strain evidence="3 4">BJ06-0157</strain>
    </source>
</reference>
<proteinExistence type="predicted"/>
<evidence type="ECO:0000256" key="1">
    <source>
        <dbReference type="SAM" id="MobiDB-lite"/>
    </source>
</evidence>
<name>A0ABS0CRT3_9NOCA</name>
<feature type="compositionally biased region" description="Basic and acidic residues" evidence="1">
    <location>
        <begin position="53"/>
        <end position="74"/>
    </location>
</feature>
<evidence type="ECO:0000313" key="3">
    <source>
        <dbReference type="EMBL" id="MBF6299006.1"/>
    </source>
</evidence>
<comment type="caution">
    <text evidence="3">The sequence shown here is derived from an EMBL/GenBank/DDBJ whole genome shotgun (WGS) entry which is preliminary data.</text>
</comment>
<keyword evidence="2" id="KW-0472">Membrane</keyword>
<keyword evidence="2" id="KW-0812">Transmembrane</keyword>
<evidence type="ECO:0000313" key="4">
    <source>
        <dbReference type="Proteomes" id="UP000702209"/>
    </source>
</evidence>
<protein>
    <submittedName>
        <fullName evidence="3">DUF2933 domain-containing protein</fullName>
    </submittedName>
</protein>
<feature type="transmembrane region" description="Helical" evidence="2">
    <location>
        <begin position="6"/>
        <end position="39"/>
    </location>
</feature>
<sequence length="74" mass="8079">MNTRHLPWYALALAVLVAGLAISGVSMSTLLVLLVVLACPLMMMFMMGGQGHGNDDQSHRMSKRNDHDPTSDRP</sequence>
<dbReference type="InterPro" id="IPR021682">
    <property type="entry name" value="DUF2933"/>
</dbReference>
<dbReference type="Pfam" id="PF11666">
    <property type="entry name" value="DUF2933"/>
    <property type="match status" value="1"/>
</dbReference>
<organism evidence="3 4">
    <name type="scientific">Nocardia amamiensis</name>
    <dbReference type="NCBI Taxonomy" id="404578"/>
    <lineage>
        <taxon>Bacteria</taxon>
        <taxon>Bacillati</taxon>
        <taxon>Actinomycetota</taxon>
        <taxon>Actinomycetes</taxon>
        <taxon>Mycobacteriales</taxon>
        <taxon>Nocardiaceae</taxon>
        <taxon>Nocardia</taxon>
    </lineage>
</organism>
<dbReference type="Proteomes" id="UP000702209">
    <property type="component" value="Unassembled WGS sequence"/>
</dbReference>
<gene>
    <name evidence="3" type="ORF">IU459_15850</name>
</gene>
<dbReference type="RefSeq" id="WP_195130281.1">
    <property type="nucleotide sequence ID" value="NZ_JADLQX010000010.1"/>
</dbReference>
<feature type="region of interest" description="Disordered" evidence="1">
    <location>
        <begin position="52"/>
        <end position="74"/>
    </location>
</feature>
<keyword evidence="2" id="KW-1133">Transmembrane helix</keyword>
<keyword evidence="4" id="KW-1185">Reference proteome</keyword>